<feature type="transmembrane region" description="Helical" evidence="1">
    <location>
        <begin position="37"/>
        <end position="56"/>
    </location>
</feature>
<evidence type="ECO:0000256" key="1">
    <source>
        <dbReference type="SAM" id="Phobius"/>
    </source>
</evidence>
<gene>
    <name evidence="2" type="ORF">RRG08_010604</name>
</gene>
<keyword evidence="1" id="KW-0472">Membrane</keyword>
<dbReference type="Proteomes" id="UP001283361">
    <property type="component" value="Unassembled WGS sequence"/>
</dbReference>
<keyword evidence="1" id="KW-0812">Transmembrane</keyword>
<accession>A0AAE1DS17</accession>
<dbReference type="AlphaFoldDB" id="A0AAE1DS17"/>
<evidence type="ECO:0000313" key="3">
    <source>
        <dbReference type="Proteomes" id="UP001283361"/>
    </source>
</evidence>
<keyword evidence="3" id="KW-1185">Reference proteome</keyword>
<evidence type="ECO:0008006" key="4">
    <source>
        <dbReference type="Google" id="ProtNLM"/>
    </source>
</evidence>
<keyword evidence="1" id="KW-1133">Transmembrane helix</keyword>
<comment type="caution">
    <text evidence="2">The sequence shown here is derived from an EMBL/GenBank/DDBJ whole genome shotgun (WGS) entry which is preliminary data.</text>
</comment>
<evidence type="ECO:0000313" key="2">
    <source>
        <dbReference type="EMBL" id="KAK3780210.1"/>
    </source>
</evidence>
<protein>
    <recommendedName>
        <fullName evidence="4">Reverse transcriptase domain-containing protein</fullName>
    </recommendedName>
</protein>
<reference evidence="2" key="1">
    <citation type="journal article" date="2023" name="G3 (Bethesda)">
        <title>A reference genome for the long-term kleptoplast-retaining sea slug Elysia crispata morphotype clarki.</title>
        <authorList>
            <person name="Eastman K.E."/>
            <person name="Pendleton A.L."/>
            <person name="Shaikh M.A."/>
            <person name="Suttiyut T."/>
            <person name="Ogas R."/>
            <person name="Tomko P."/>
            <person name="Gavelis G."/>
            <person name="Widhalm J.R."/>
            <person name="Wisecaver J.H."/>
        </authorList>
    </citation>
    <scope>NUCLEOTIDE SEQUENCE</scope>
    <source>
        <strain evidence="2">ECLA1</strain>
    </source>
</reference>
<dbReference type="EMBL" id="JAWDGP010002754">
    <property type="protein sequence ID" value="KAK3780210.1"/>
    <property type="molecule type" value="Genomic_DNA"/>
</dbReference>
<sequence>MDVDTLYTNIPHEEGMDAFRVVLEEGREGRDLGTKPYPYLMCTLICLILTLIFFTFHDKTYLETHGPAMGNKSKFMIEDRVKELNHKLQEKPENLHSYNSTTASMTLSTGPGTCCCL</sequence>
<name>A0AAE1DS17_9GAST</name>
<proteinExistence type="predicted"/>
<organism evidence="2 3">
    <name type="scientific">Elysia crispata</name>
    <name type="common">lettuce slug</name>
    <dbReference type="NCBI Taxonomy" id="231223"/>
    <lineage>
        <taxon>Eukaryota</taxon>
        <taxon>Metazoa</taxon>
        <taxon>Spiralia</taxon>
        <taxon>Lophotrochozoa</taxon>
        <taxon>Mollusca</taxon>
        <taxon>Gastropoda</taxon>
        <taxon>Heterobranchia</taxon>
        <taxon>Euthyneura</taxon>
        <taxon>Panpulmonata</taxon>
        <taxon>Sacoglossa</taxon>
        <taxon>Placobranchoidea</taxon>
        <taxon>Plakobranchidae</taxon>
        <taxon>Elysia</taxon>
    </lineage>
</organism>